<comment type="caution">
    <text evidence="6">The sequence shown here is derived from an EMBL/GenBank/DDBJ whole genome shotgun (WGS) entry which is preliminary data.</text>
</comment>
<dbReference type="PRINTS" id="PR00455">
    <property type="entry name" value="HTHTETR"/>
</dbReference>
<dbReference type="InterPro" id="IPR001647">
    <property type="entry name" value="HTH_TetR"/>
</dbReference>
<evidence type="ECO:0000256" key="2">
    <source>
        <dbReference type="ARBA" id="ARBA00023125"/>
    </source>
</evidence>
<gene>
    <name evidence="6" type="ORF">HCU73_10480</name>
</gene>
<dbReference type="AlphaFoldDB" id="A0A7X6GZ14"/>
<dbReference type="EMBL" id="JAAZQQ010000003">
    <property type="protein sequence ID" value="NKX45017.1"/>
    <property type="molecule type" value="Genomic_DNA"/>
</dbReference>
<protein>
    <submittedName>
        <fullName evidence="6">TetR/AcrR family transcriptional regulator</fullName>
    </submittedName>
</protein>
<evidence type="ECO:0000259" key="5">
    <source>
        <dbReference type="PROSITE" id="PS50977"/>
    </source>
</evidence>
<reference evidence="6 7" key="1">
    <citation type="submission" date="2020-04" db="EMBL/GenBank/DDBJ databases">
        <authorList>
            <person name="Yoon J."/>
        </authorList>
    </citation>
    <scope>NUCLEOTIDE SEQUENCE [LARGE SCALE GENOMIC DNA]</scope>
    <source>
        <strain evidence="6 7">KMU-115</strain>
    </source>
</reference>
<proteinExistence type="predicted"/>
<dbReference type="GO" id="GO:0000976">
    <property type="term" value="F:transcription cis-regulatory region binding"/>
    <property type="evidence" value="ECO:0007669"/>
    <property type="project" value="TreeGrafter"/>
</dbReference>
<feature type="domain" description="HTH tetR-type" evidence="5">
    <location>
        <begin position="10"/>
        <end position="70"/>
    </location>
</feature>
<dbReference type="Gene3D" id="1.10.357.10">
    <property type="entry name" value="Tetracycline Repressor, domain 2"/>
    <property type="match status" value="1"/>
</dbReference>
<dbReference type="GO" id="GO:0003700">
    <property type="term" value="F:DNA-binding transcription factor activity"/>
    <property type="evidence" value="ECO:0007669"/>
    <property type="project" value="TreeGrafter"/>
</dbReference>
<dbReference type="RefSeq" id="WP_168623411.1">
    <property type="nucleotide sequence ID" value="NZ_JAAZQQ010000003.1"/>
</dbReference>
<dbReference type="InterPro" id="IPR009057">
    <property type="entry name" value="Homeodomain-like_sf"/>
</dbReference>
<name>A0A7X6GZ14_9RHOB</name>
<evidence type="ECO:0000256" key="3">
    <source>
        <dbReference type="ARBA" id="ARBA00023163"/>
    </source>
</evidence>
<keyword evidence="7" id="KW-1185">Reference proteome</keyword>
<dbReference type="Pfam" id="PF00440">
    <property type="entry name" value="TetR_N"/>
    <property type="match status" value="1"/>
</dbReference>
<evidence type="ECO:0000313" key="7">
    <source>
        <dbReference type="Proteomes" id="UP000526408"/>
    </source>
</evidence>
<keyword evidence="1" id="KW-0805">Transcription regulation</keyword>
<dbReference type="InterPro" id="IPR050109">
    <property type="entry name" value="HTH-type_TetR-like_transc_reg"/>
</dbReference>
<evidence type="ECO:0000256" key="4">
    <source>
        <dbReference type="PROSITE-ProRule" id="PRU00335"/>
    </source>
</evidence>
<evidence type="ECO:0000313" key="6">
    <source>
        <dbReference type="EMBL" id="NKX45017.1"/>
    </source>
</evidence>
<dbReference type="Proteomes" id="UP000526408">
    <property type="component" value="Unassembled WGS sequence"/>
</dbReference>
<evidence type="ECO:0000256" key="1">
    <source>
        <dbReference type="ARBA" id="ARBA00023015"/>
    </source>
</evidence>
<organism evidence="6 7">
    <name type="scientific">Roseicyclus persicicus</name>
    <dbReference type="NCBI Taxonomy" id="2650661"/>
    <lineage>
        <taxon>Bacteria</taxon>
        <taxon>Pseudomonadati</taxon>
        <taxon>Pseudomonadota</taxon>
        <taxon>Alphaproteobacteria</taxon>
        <taxon>Rhodobacterales</taxon>
        <taxon>Roseobacteraceae</taxon>
        <taxon>Roseicyclus</taxon>
    </lineage>
</organism>
<sequence>MGRAPQKRRIETRQRLLDAAGDIVAEAGFAGLRVDEVVARAGVAKGTFFAHFPDKDRLLAELIGARMQAALADIAAGPPPDDVEALADRLAPLYAIMASERAVFDIVVRYSGAALETEPTEITRNFVAQDELLTGWIARLQARGLRRDVPARLLAEGVQAFATQAIALHFCVLHDPVPIDDRIRPYLRAWLTRDVALS</sequence>
<feature type="DNA-binding region" description="H-T-H motif" evidence="4">
    <location>
        <begin position="33"/>
        <end position="52"/>
    </location>
</feature>
<keyword evidence="3" id="KW-0804">Transcription</keyword>
<dbReference type="SUPFAM" id="SSF46689">
    <property type="entry name" value="Homeodomain-like"/>
    <property type="match status" value="1"/>
</dbReference>
<keyword evidence="2 4" id="KW-0238">DNA-binding</keyword>
<dbReference type="PROSITE" id="PS50977">
    <property type="entry name" value="HTH_TETR_2"/>
    <property type="match status" value="1"/>
</dbReference>
<dbReference type="PANTHER" id="PTHR30055:SF234">
    <property type="entry name" value="HTH-TYPE TRANSCRIPTIONAL REGULATOR BETI"/>
    <property type="match status" value="1"/>
</dbReference>
<dbReference type="PANTHER" id="PTHR30055">
    <property type="entry name" value="HTH-TYPE TRANSCRIPTIONAL REGULATOR RUTR"/>
    <property type="match status" value="1"/>
</dbReference>
<accession>A0A7X6GZ14</accession>